<keyword evidence="3" id="KW-1185">Reference proteome</keyword>
<dbReference type="OrthoDB" id="339908at2759"/>
<dbReference type="Proteomes" id="UP000236928">
    <property type="component" value="Unassembled WGS sequence"/>
</dbReference>
<gene>
    <name evidence="2" type="ORF">CmeUKMEL1_12765</name>
</gene>
<dbReference type="VEuPathDB" id="CryptoDB:CmeUKMEL1_12765"/>
<dbReference type="AlphaFoldDB" id="A0A2P4Z367"/>
<accession>A0A2P4Z367</accession>
<evidence type="ECO:0000313" key="2">
    <source>
        <dbReference type="EMBL" id="POM84512.1"/>
    </source>
</evidence>
<keyword evidence="1" id="KW-0175">Coiled coil</keyword>
<proteinExistence type="predicted"/>
<evidence type="ECO:0000256" key="1">
    <source>
        <dbReference type="SAM" id="Coils"/>
    </source>
</evidence>
<dbReference type="EMBL" id="JIBK01000046">
    <property type="protein sequence ID" value="POM84512.1"/>
    <property type="molecule type" value="Genomic_DNA"/>
</dbReference>
<sequence>MPNVSITIKEIAIYSIEYFEELLDNSKNENVDFVPIKDIKIFLSSKVDIDVDKFLSKSKHFLISPNFISFIEFWRLYEELLKHSGIYNFLHNFDGILNGMVHLRNRIIDESVAHKRASDLTKTSISNASNEPIKGIGVTIAQIHLIILEIISKNICNDSSSIYWQDVLNQIPQDGNSNMFLEFIDISNSILQWLKEYLNNFSQTSICSTNTIVTRLLSIKEETNHSCENDDINNDFEKVISNYKSKKMEERAEFEIQCNLLNENEISELYLDSIESLPWKGQTMFSNFRELQISLQSILERVILHSGNGKNNLFLKRDEIIIRKISHMITELEDYLYNQFDILNKERSKSEQLETENKNLKKQLKSAIEESEEYKLEIQNSINQKNIYEKKLEHFISQKNRLSNDLISFKEENKSLERKYDGLLYNYNELKEKHDILCEENQQLINEINKYKELNKIESIEREKNENTSYLGLDQNVIMSVNHKASELIYHSMEIKNIDFEDNIKKNSNYTKKGNLYKYPAIIKTIPDFLESSIQMPISCRSYREKVGYFPEKTTDKELRIVNVVSPVAENKFENFLIQKKKKDTQKQTKNLSKTTNEMGCMLQ</sequence>
<protein>
    <submittedName>
        <fullName evidence="2">Uncharacterized protein</fullName>
    </submittedName>
</protein>
<evidence type="ECO:0000313" key="3">
    <source>
        <dbReference type="Proteomes" id="UP000236928"/>
    </source>
</evidence>
<name>A0A2P4Z367_9CRYT</name>
<feature type="coiled-coil region" evidence="1">
    <location>
        <begin position="343"/>
        <end position="461"/>
    </location>
</feature>
<organism evidence="2 3">
    <name type="scientific">Cryptosporidium meleagridis</name>
    <dbReference type="NCBI Taxonomy" id="93969"/>
    <lineage>
        <taxon>Eukaryota</taxon>
        <taxon>Sar</taxon>
        <taxon>Alveolata</taxon>
        <taxon>Apicomplexa</taxon>
        <taxon>Conoidasida</taxon>
        <taxon>Coccidia</taxon>
        <taxon>Eucoccidiorida</taxon>
        <taxon>Eimeriorina</taxon>
        <taxon>Cryptosporidiidae</taxon>
        <taxon>Cryptosporidium</taxon>
    </lineage>
</organism>
<reference evidence="2 3" key="1">
    <citation type="submission" date="2014-04" db="EMBL/GenBank/DDBJ databases">
        <title>Comparative Genomics of Cryptosporidium Species.</title>
        <authorList>
            <person name="Silva J.C."/>
            <person name="Su Q."/>
            <person name="Chalmers R."/>
            <person name="Chibucos M.C."/>
            <person name="Elwin K."/>
            <person name="Godinez A."/>
            <person name="Guo F."/>
            <person name="Huynh K."/>
            <person name="Orvis J."/>
            <person name="Ott S."/>
            <person name="Sadzewicz L."/>
            <person name="Sengamalay N."/>
            <person name="Shetty A."/>
            <person name="Sun M."/>
            <person name="Tallon L."/>
            <person name="Xiao L."/>
            <person name="Zhang H."/>
            <person name="Fraser C.M."/>
            <person name="Zhu G."/>
            <person name="Kissinger J."/>
            <person name="Widmer G."/>
        </authorList>
    </citation>
    <scope>NUCLEOTIDE SEQUENCE [LARGE SCALE GENOMIC DNA]</scope>
    <source>
        <strain evidence="2 3">UKMEL1</strain>
    </source>
</reference>
<comment type="caution">
    <text evidence="2">The sequence shown here is derived from an EMBL/GenBank/DDBJ whole genome shotgun (WGS) entry which is preliminary data.</text>
</comment>